<keyword evidence="4" id="KW-0572">Peptidoglycan-anchor</keyword>
<evidence type="ECO:0000256" key="3">
    <source>
        <dbReference type="ARBA" id="ARBA00022729"/>
    </source>
</evidence>
<comment type="caution">
    <text evidence="7">The sequence shown here is derived from an EMBL/GenBank/DDBJ whole genome shotgun (WGS) entry which is preliminary data.</text>
</comment>
<sequence>MAVITVKADQTAIVAKDSTIRVGDTWQAADNFVFATDKAGNPVAISQVTLSGEVNTKVAGDYTVVYSYAGQESKAVVHVLAMQESLSVKDSSIYVGDTWTASDNFISATDKAGNPIDFSQVKVSGTVNTAKGGTYEVTYKYGSQTQVAKISVKSDKSSLILNNTTISVGSSWTAADNFVSATDKAGNAIDFSKLTISGTVDTSKAGVYKVTYSLDLKKASMFRSLFSMLEGDAETLSGEAVITVQASTPTPDKENNSGATPNKENNSGATDTSITINSVNTVMGTTNDSSLPSTGEDTHKITSILGSSLLLSAIGGLLFKKKKKRS</sequence>
<keyword evidence="1" id="KW-0134">Cell wall</keyword>
<evidence type="ECO:0000313" key="8">
    <source>
        <dbReference type="Proteomes" id="UP001522450"/>
    </source>
</evidence>
<protein>
    <submittedName>
        <fullName evidence="7">DUF5011 domain-containing protein</fullName>
    </submittedName>
</protein>
<evidence type="ECO:0000256" key="2">
    <source>
        <dbReference type="ARBA" id="ARBA00022525"/>
    </source>
</evidence>
<reference evidence="7 8" key="1">
    <citation type="journal article" date="2022" name="Microbiol. Res.">
        <title>Comparative genome analysis, predicted lifestyle and antimicrobial strategies of Lactococcus carnosus and Lactococcus paracarnosus isolated from meat.</title>
        <authorList>
            <person name="Werum V."/>
            <person name="Ehrmann M."/>
            <person name="Vogel R."/>
            <person name="Hilgarth M."/>
        </authorList>
    </citation>
    <scope>NUCLEOTIDE SEQUENCE [LARGE SCALE GENOMIC DNA]</scope>
    <source>
        <strain evidence="7 8">TMW22177</strain>
    </source>
</reference>
<feature type="region of interest" description="Disordered" evidence="5">
    <location>
        <begin position="245"/>
        <end position="272"/>
    </location>
</feature>
<dbReference type="Pfam" id="PF00746">
    <property type="entry name" value="Gram_pos_anchor"/>
    <property type="match status" value="1"/>
</dbReference>
<organism evidence="7 8">
    <name type="scientific">Pseudolactococcus carnosus</name>
    <dbReference type="NCBI Taxonomy" id="2749961"/>
    <lineage>
        <taxon>Bacteria</taxon>
        <taxon>Bacillati</taxon>
        <taxon>Bacillota</taxon>
        <taxon>Bacilli</taxon>
        <taxon>Lactobacillales</taxon>
        <taxon>Streptococcaceae</taxon>
        <taxon>Pseudolactococcus</taxon>
    </lineage>
</organism>
<evidence type="ECO:0000259" key="6">
    <source>
        <dbReference type="PROSITE" id="PS50847"/>
    </source>
</evidence>
<evidence type="ECO:0000256" key="4">
    <source>
        <dbReference type="ARBA" id="ARBA00023088"/>
    </source>
</evidence>
<evidence type="ECO:0000313" key="7">
    <source>
        <dbReference type="EMBL" id="MCJ1989578.1"/>
    </source>
</evidence>
<keyword evidence="3" id="KW-0732">Signal</keyword>
<dbReference type="EMBL" id="JAAECS010000003">
    <property type="protein sequence ID" value="MCJ1989578.1"/>
    <property type="molecule type" value="Genomic_DNA"/>
</dbReference>
<dbReference type="RefSeq" id="WP_243945025.1">
    <property type="nucleotide sequence ID" value="NZ_JAAECP010000002.1"/>
</dbReference>
<dbReference type="Pfam" id="PF07523">
    <property type="entry name" value="Big_3"/>
    <property type="match status" value="3"/>
</dbReference>
<dbReference type="Gene3D" id="2.60.40.10">
    <property type="entry name" value="Immunoglobulins"/>
    <property type="match status" value="3"/>
</dbReference>
<dbReference type="InterPro" id="IPR022038">
    <property type="entry name" value="Ig-like_bact"/>
</dbReference>
<proteinExistence type="predicted"/>
<dbReference type="NCBIfam" id="TIGR01167">
    <property type="entry name" value="LPXTG_anchor"/>
    <property type="match status" value="1"/>
</dbReference>
<dbReference type="PROSITE" id="PS50847">
    <property type="entry name" value="GRAM_POS_ANCHORING"/>
    <property type="match status" value="1"/>
</dbReference>
<accession>A0ABT0AS84</accession>
<dbReference type="InterPro" id="IPR019931">
    <property type="entry name" value="LPXTG_anchor"/>
</dbReference>
<feature type="domain" description="Gram-positive cocci surface proteins LPxTG" evidence="6">
    <location>
        <begin position="291"/>
        <end position="326"/>
    </location>
</feature>
<dbReference type="Proteomes" id="UP001522450">
    <property type="component" value="Unassembled WGS sequence"/>
</dbReference>
<evidence type="ECO:0000256" key="1">
    <source>
        <dbReference type="ARBA" id="ARBA00022512"/>
    </source>
</evidence>
<evidence type="ECO:0000256" key="5">
    <source>
        <dbReference type="SAM" id="MobiDB-lite"/>
    </source>
</evidence>
<name>A0ABT0AS84_9LACT</name>
<dbReference type="InterPro" id="IPR013783">
    <property type="entry name" value="Ig-like_fold"/>
</dbReference>
<gene>
    <name evidence="7" type="ORF">GYN21_05020</name>
</gene>
<keyword evidence="8" id="KW-1185">Reference proteome</keyword>
<keyword evidence="2" id="KW-0964">Secreted</keyword>